<sequence>MHRSQSFTTTRRRPARPSLVRANSAKSLLHPRKPDIPVPPSLAHSPLLNSPHSMFRRAYTVVRVPSKRDEDWLRDTVPASLASAPHRAPMPRWWSTPDMPTASPLVKRQPCPPHSPPIIHWRLVTGRSRGWSEVLSRRDGDPSLDRQVMSAAV</sequence>
<organism evidence="1 2">
    <name type="scientific">Artomyces pyxidatus</name>
    <dbReference type="NCBI Taxonomy" id="48021"/>
    <lineage>
        <taxon>Eukaryota</taxon>
        <taxon>Fungi</taxon>
        <taxon>Dikarya</taxon>
        <taxon>Basidiomycota</taxon>
        <taxon>Agaricomycotina</taxon>
        <taxon>Agaricomycetes</taxon>
        <taxon>Russulales</taxon>
        <taxon>Auriscalpiaceae</taxon>
        <taxon>Artomyces</taxon>
    </lineage>
</organism>
<reference evidence="1" key="1">
    <citation type="submission" date="2021-03" db="EMBL/GenBank/DDBJ databases">
        <authorList>
            <consortium name="DOE Joint Genome Institute"/>
            <person name="Ahrendt S."/>
            <person name="Looney B.P."/>
            <person name="Miyauchi S."/>
            <person name="Morin E."/>
            <person name="Drula E."/>
            <person name="Courty P.E."/>
            <person name="Chicoki N."/>
            <person name="Fauchery L."/>
            <person name="Kohler A."/>
            <person name="Kuo A."/>
            <person name="Labutti K."/>
            <person name="Pangilinan J."/>
            <person name="Lipzen A."/>
            <person name="Riley R."/>
            <person name="Andreopoulos W."/>
            <person name="He G."/>
            <person name="Johnson J."/>
            <person name="Barry K.W."/>
            <person name="Grigoriev I.V."/>
            <person name="Nagy L."/>
            <person name="Hibbett D."/>
            <person name="Henrissat B."/>
            <person name="Matheny P.B."/>
            <person name="Labbe J."/>
            <person name="Martin F."/>
        </authorList>
    </citation>
    <scope>NUCLEOTIDE SEQUENCE</scope>
    <source>
        <strain evidence="1">HHB10654</strain>
    </source>
</reference>
<name>A0ACB8T0G0_9AGAM</name>
<accession>A0ACB8T0G0</accession>
<protein>
    <submittedName>
        <fullName evidence="1">Uncharacterized protein</fullName>
    </submittedName>
</protein>
<evidence type="ECO:0000313" key="1">
    <source>
        <dbReference type="EMBL" id="KAI0062195.1"/>
    </source>
</evidence>
<proteinExistence type="predicted"/>
<comment type="caution">
    <text evidence="1">The sequence shown here is derived from an EMBL/GenBank/DDBJ whole genome shotgun (WGS) entry which is preliminary data.</text>
</comment>
<reference evidence="1" key="2">
    <citation type="journal article" date="2022" name="New Phytol.">
        <title>Evolutionary transition to the ectomycorrhizal habit in the genomes of a hyperdiverse lineage of mushroom-forming fungi.</title>
        <authorList>
            <person name="Looney B."/>
            <person name="Miyauchi S."/>
            <person name="Morin E."/>
            <person name="Drula E."/>
            <person name="Courty P.E."/>
            <person name="Kohler A."/>
            <person name="Kuo A."/>
            <person name="LaButti K."/>
            <person name="Pangilinan J."/>
            <person name="Lipzen A."/>
            <person name="Riley R."/>
            <person name="Andreopoulos W."/>
            <person name="He G."/>
            <person name="Johnson J."/>
            <person name="Nolan M."/>
            <person name="Tritt A."/>
            <person name="Barry K.W."/>
            <person name="Grigoriev I.V."/>
            <person name="Nagy L.G."/>
            <person name="Hibbett D."/>
            <person name="Henrissat B."/>
            <person name="Matheny P.B."/>
            <person name="Labbe J."/>
            <person name="Martin F.M."/>
        </authorList>
    </citation>
    <scope>NUCLEOTIDE SEQUENCE</scope>
    <source>
        <strain evidence="1">HHB10654</strain>
    </source>
</reference>
<keyword evidence="2" id="KW-1185">Reference proteome</keyword>
<dbReference type="Proteomes" id="UP000814140">
    <property type="component" value="Unassembled WGS sequence"/>
</dbReference>
<evidence type="ECO:0000313" key="2">
    <source>
        <dbReference type="Proteomes" id="UP000814140"/>
    </source>
</evidence>
<gene>
    <name evidence="1" type="ORF">BV25DRAFT_1825621</name>
</gene>
<dbReference type="EMBL" id="MU277208">
    <property type="protein sequence ID" value="KAI0062195.1"/>
    <property type="molecule type" value="Genomic_DNA"/>
</dbReference>